<evidence type="ECO:0000313" key="3">
    <source>
        <dbReference type="Proteomes" id="UP000830375"/>
    </source>
</evidence>
<dbReference type="EMBL" id="JACTAM010000796">
    <property type="protein sequence ID" value="KAI2646854.1"/>
    <property type="molecule type" value="Genomic_DNA"/>
</dbReference>
<keyword evidence="3" id="KW-1185">Reference proteome</keyword>
<sequence length="485" mass="53300">MEARMSIFKSWMTYIDNALDKLKELEKSNSDAITEDCSVYTLSGEKNFIITNEMRSMLDSGLCVVFEVKKKPKFSLDALLCFILGVVQVLAGVLVCGLTLGTASQFGLGLISEGVSDMINGIEGMIKGTFDWASWAISKSISIGLSLITAGFSVIKKSVTQVFKVTKSLLNGTKSFSSVASDFIKSGRAIFTSFKGTVRSGLSCVGKESFKSTLKNMTSSTVLKQNFKYATKYAGQELMKKSVLTAMNYAIDAALQEVLKKILQSSFKNVVTSSVKQSSKLEQTLVEFISSGIPKAALKKENFKIDEKYENEIKSSVGMLCEEIIPHLIWDCTTTQDVISKLSEVCEAAVDLMEKAKLSGVLETAMLALKVAEYSVVLSPILDAVPTEEIIKQKFVPELLESISELQKGMTKYDQDGRHHLQDVQRLKGELLQIITENVSEQFISSCSEHVTSLMTSIFKSQLSSAAGQVVGQVMCRHKTERVFD</sequence>
<feature type="transmembrane region" description="Helical" evidence="1">
    <location>
        <begin position="79"/>
        <end position="100"/>
    </location>
</feature>
<reference evidence="2 3" key="1">
    <citation type="submission" date="2022-01" db="EMBL/GenBank/DDBJ databases">
        <title>A high-quality chromosome-level genome assembly of rohu carp, Labeo rohita.</title>
        <authorList>
            <person name="Arick M.A. II"/>
            <person name="Hsu C.-Y."/>
            <person name="Magbanua Z."/>
            <person name="Pechanova O."/>
            <person name="Grover C."/>
            <person name="Miller E."/>
            <person name="Thrash A."/>
            <person name="Ezzel L."/>
            <person name="Alam S."/>
            <person name="Benzie J."/>
            <person name="Hamilton M."/>
            <person name="Karsi A."/>
            <person name="Lawrence M.L."/>
            <person name="Peterson D.G."/>
        </authorList>
    </citation>
    <scope>NUCLEOTIDE SEQUENCE [LARGE SCALE GENOMIC DNA]</scope>
    <source>
        <strain evidence="3">BAU-BD-2019</strain>
        <tissue evidence="2">Blood</tissue>
    </source>
</reference>
<evidence type="ECO:0000313" key="2">
    <source>
        <dbReference type="EMBL" id="KAI2646854.1"/>
    </source>
</evidence>
<organism evidence="2 3">
    <name type="scientific">Labeo rohita</name>
    <name type="common">Indian major carp</name>
    <name type="synonym">Cyprinus rohita</name>
    <dbReference type="NCBI Taxonomy" id="84645"/>
    <lineage>
        <taxon>Eukaryota</taxon>
        <taxon>Metazoa</taxon>
        <taxon>Chordata</taxon>
        <taxon>Craniata</taxon>
        <taxon>Vertebrata</taxon>
        <taxon>Euteleostomi</taxon>
        <taxon>Actinopterygii</taxon>
        <taxon>Neopterygii</taxon>
        <taxon>Teleostei</taxon>
        <taxon>Ostariophysi</taxon>
        <taxon>Cypriniformes</taxon>
        <taxon>Cyprinidae</taxon>
        <taxon>Labeoninae</taxon>
        <taxon>Labeonini</taxon>
        <taxon>Labeo</taxon>
    </lineage>
</organism>
<accession>A0ABQ8L7Y5</accession>
<keyword evidence="1" id="KW-0472">Membrane</keyword>
<protein>
    <submittedName>
        <fullName evidence="2">Nuclear migration and anchoring protein unc-84</fullName>
    </submittedName>
</protein>
<keyword evidence="1" id="KW-0812">Transmembrane</keyword>
<name>A0ABQ8L7Y5_LABRO</name>
<dbReference type="Proteomes" id="UP000830375">
    <property type="component" value="Unassembled WGS sequence"/>
</dbReference>
<proteinExistence type="predicted"/>
<keyword evidence="1" id="KW-1133">Transmembrane helix</keyword>
<gene>
    <name evidence="2" type="ORF">H4Q32_025061</name>
</gene>
<comment type="caution">
    <text evidence="2">The sequence shown here is derived from an EMBL/GenBank/DDBJ whole genome shotgun (WGS) entry which is preliminary data.</text>
</comment>
<evidence type="ECO:0000256" key="1">
    <source>
        <dbReference type="SAM" id="Phobius"/>
    </source>
</evidence>